<feature type="region of interest" description="Disordered" evidence="1">
    <location>
        <begin position="552"/>
        <end position="573"/>
    </location>
</feature>
<evidence type="ECO:0000259" key="2">
    <source>
        <dbReference type="Pfam" id="PF13100"/>
    </source>
</evidence>
<organism evidence="3 4">
    <name type="scientific">Bacteroides uniformis str. 3978 T3 ii</name>
    <dbReference type="NCBI Taxonomy" id="1339349"/>
    <lineage>
        <taxon>Bacteria</taxon>
        <taxon>Pseudomonadati</taxon>
        <taxon>Bacteroidota</taxon>
        <taxon>Bacteroidia</taxon>
        <taxon>Bacteroidales</taxon>
        <taxon>Bacteroidaceae</taxon>
        <taxon>Bacteroides</taxon>
    </lineage>
</organism>
<feature type="domain" description="Organic solvent tolerance-like N-terminal" evidence="2">
    <location>
        <begin position="243"/>
        <end position="320"/>
    </location>
</feature>
<dbReference type="Pfam" id="PF13100">
    <property type="entry name" value="OstA_2"/>
    <property type="match status" value="2"/>
</dbReference>
<dbReference type="Proteomes" id="UP000028013">
    <property type="component" value="Unassembled WGS sequence"/>
</dbReference>
<dbReference type="PATRIC" id="fig|1339349.3.peg.2295"/>
<dbReference type="GeneID" id="99749680"/>
<dbReference type="Gene3D" id="2.60.450.10">
    <property type="entry name" value="Lipopolysaccharide (LPS) transport protein A like domain"/>
    <property type="match status" value="3"/>
</dbReference>
<dbReference type="InterPro" id="IPR005653">
    <property type="entry name" value="OstA-like_N"/>
</dbReference>
<sequence>MQKKNTKNHFLNKHRYLLVGILCLFGICLLSAQDKKKSTGAPEKRKVDSIEQKKTETSEKKKTRVDLLYADEAQADKQLRPDVQVLIGSVRMKHDSMYMFCDSALIFEKINSVEAFGNVRMEQGDTLFIYGDYLYYDGMSQLAMLRENVRMINRNTVLTTDSLNYDRLYDLGYYFEGGTLTDEDNVLTSEWGEYSPATKLAVFNHDVKLVNPKFVLTSDTLKYSTATKIATILGPSDIVSDQNHIYSERGVYNTTTEQAELLDRSVLTNEGKKLTGDSLFYDRILGYGEAFDNVQMNDTVNRNMLTGDYCFYNELTGSAVATKRAVAIDYSQGDSLFMHGDTLRLITYHMNTDSMYREMRAYHKVRAYRTDVQAVCDSLVYNSKDSCMTMYTDPILWHGEQQLLGEEIKIYMNDSTIDWAHIINQALTVEKKDSIHYNQVSGKEMKAFFIDGDMRLVEVNGNVLVVYYPVEEKDSSLIMMNYSEGGLLKMYLKERRMERGVFVGKTTGTAYPLDQIPPDKSRLPSFVWFDYIRPLNKEDIFEWRAKKAGEVLKKSDRKPVTSPRNMHIKRNNK</sequence>
<proteinExistence type="predicted"/>
<dbReference type="EMBL" id="JNHN01000174">
    <property type="protein sequence ID" value="KDS50192.1"/>
    <property type="molecule type" value="Genomic_DNA"/>
</dbReference>
<feature type="domain" description="Organic solvent tolerance-like N-terminal" evidence="2">
    <location>
        <begin position="62"/>
        <end position="219"/>
    </location>
</feature>
<gene>
    <name evidence="3" type="ORF">M094_1110</name>
</gene>
<evidence type="ECO:0000313" key="4">
    <source>
        <dbReference type="Proteomes" id="UP000028013"/>
    </source>
</evidence>
<name>A0A078S2I7_BACUN</name>
<protein>
    <submittedName>
        <fullName evidence="3">OstA-like family protein</fullName>
    </submittedName>
</protein>
<reference evidence="3 4" key="1">
    <citation type="submission" date="2014-04" db="EMBL/GenBank/DDBJ databases">
        <authorList>
            <person name="Sears C."/>
            <person name="Carroll K."/>
            <person name="Sack B.R."/>
            <person name="Qadri F."/>
            <person name="Myers L.L."/>
            <person name="Chung G.-T."/>
            <person name="Escheverria P."/>
            <person name="Fraser C.M."/>
            <person name="Sadzewicz L."/>
            <person name="Shefchek K.A."/>
            <person name="Tallon L."/>
            <person name="Das S.P."/>
            <person name="Daugherty S."/>
            <person name="Mongodin E.F."/>
        </authorList>
    </citation>
    <scope>NUCLEOTIDE SEQUENCE [LARGE SCALE GENOMIC DNA]</scope>
    <source>
        <strain evidence="3 4">3978 T3 ii</strain>
    </source>
</reference>
<accession>A0A078S2I7</accession>
<evidence type="ECO:0000256" key="1">
    <source>
        <dbReference type="SAM" id="MobiDB-lite"/>
    </source>
</evidence>
<dbReference type="RefSeq" id="WP_005829570.1">
    <property type="nucleotide sequence ID" value="NZ_JNHN01000174.1"/>
</dbReference>
<comment type="caution">
    <text evidence="3">The sequence shown here is derived from an EMBL/GenBank/DDBJ whole genome shotgun (WGS) entry which is preliminary data.</text>
</comment>
<dbReference type="AlphaFoldDB" id="A0A078S2I7"/>
<evidence type="ECO:0000313" key="3">
    <source>
        <dbReference type="EMBL" id="KDS50192.1"/>
    </source>
</evidence>